<evidence type="ECO:0000256" key="1">
    <source>
        <dbReference type="SAM" id="MobiDB-lite"/>
    </source>
</evidence>
<dbReference type="Proteomes" id="UP001273209">
    <property type="component" value="Unassembled WGS sequence"/>
</dbReference>
<comment type="caution">
    <text evidence="3">The sequence shown here is derived from an EMBL/GenBank/DDBJ whole genome shotgun (WGS) entry which is preliminary data.</text>
</comment>
<dbReference type="AlphaFoldDB" id="A0AAE1IAZ2"/>
<dbReference type="SUPFAM" id="SSF56655">
    <property type="entry name" value="Carbohydrate phosphatase"/>
    <property type="match status" value="1"/>
</dbReference>
<sequence>MEERLAKRLKATPLALSVQATSFVSPLPILQPVPSPLPILLQPDPPGQTITDHPIFIADLIDGTSNFVHGFLDVTVSITVARPVLLSPPREMKELTPRNLWSTTKGHGAHPTTQVSTTATTDHISNNNHTKHFSPNYPFKASSTNGSPYPLLPFSEFQLREVIYHELGYALKELQVNGIPFDDVDIKVSAELSCLVKDEGLYLDASTAFITHPGMVNNDTKGPLLPLKRLILGFSVVQYVIESLLNYRILQLHNYPRHPRQKKVNQETFDKSQAYGRAKAQFSGISGLWGQILNFVFVYFEVMSKLWSWTGDLLLKYAPAPFTG</sequence>
<evidence type="ECO:0000313" key="4">
    <source>
        <dbReference type="Proteomes" id="UP001273209"/>
    </source>
</evidence>
<dbReference type="RefSeq" id="XP_062754637.1">
    <property type="nucleotide sequence ID" value="XM_062901002.1"/>
</dbReference>
<gene>
    <name evidence="3" type="ORF">Triagg1_6384</name>
</gene>
<name>A0AAE1IAZ2_9HYPO</name>
<dbReference type="Gene3D" id="3.30.540.10">
    <property type="entry name" value="Fructose-1,6-Bisphosphatase, subunit A, domain 1"/>
    <property type="match status" value="1"/>
</dbReference>
<keyword evidence="4" id="KW-1185">Reference proteome</keyword>
<reference evidence="3" key="1">
    <citation type="submission" date="2023-11" db="EMBL/GenBank/DDBJ databases">
        <title>The genome sequences of three competitors of mushroom-forming fungi.</title>
        <authorList>
            <person name="Beijen E."/>
            <person name="Ohm R.A."/>
        </authorList>
    </citation>
    <scope>NUCLEOTIDE SEQUENCE</scope>
    <source>
        <strain evidence="3">CBS 100526</strain>
    </source>
</reference>
<accession>A0AAE1IAZ2</accession>
<dbReference type="GeneID" id="87920907"/>
<dbReference type="Pfam" id="PF16491">
    <property type="entry name" value="Peptidase_M48_N"/>
    <property type="match status" value="1"/>
</dbReference>
<dbReference type="EMBL" id="JAWRVG010000025">
    <property type="protein sequence ID" value="KAK4071017.1"/>
    <property type="molecule type" value="Genomic_DNA"/>
</dbReference>
<feature type="domain" description="CAAX prenyl protease 1 N-terminal" evidence="2">
    <location>
        <begin position="247"/>
        <end position="312"/>
    </location>
</feature>
<evidence type="ECO:0000259" key="2">
    <source>
        <dbReference type="Pfam" id="PF16491"/>
    </source>
</evidence>
<protein>
    <recommendedName>
        <fullName evidence="2">CAAX prenyl protease 1 N-terminal domain-containing protein</fullName>
    </recommendedName>
</protein>
<evidence type="ECO:0000313" key="3">
    <source>
        <dbReference type="EMBL" id="KAK4071017.1"/>
    </source>
</evidence>
<feature type="region of interest" description="Disordered" evidence="1">
    <location>
        <begin position="101"/>
        <end position="136"/>
    </location>
</feature>
<organism evidence="3 4">
    <name type="scientific">Trichoderma aggressivum f. europaeum</name>
    <dbReference type="NCBI Taxonomy" id="173218"/>
    <lineage>
        <taxon>Eukaryota</taxon>
        <taxon>Fungi</taxon>
        <taxon>Dikarya</taxon>
        <taxon>Ascomycota</taxon>
        <taxon>Pezizomycotina</taxon>
        <taxon>Sordariomycetes</taxon>
        <taxon>Hypocreomycetidae</taxon>
        <taxon>Hypocreales</taxon>
        <taxon>Hypocreaceae</taxon>
        <taxon>Trichoderma</taxon>
    </lineage>
</organism>
<dbReference type="InterPro" id="IPR032456">
    <property type="entry name" value="Peptidase_M48_N"/>
</dbReference>
<proteinExistence type="predicted"/>
<feature type="compositionally biased region" description="Polar residues" evidence="1">
    <location>
        <begin position="101"/>
        <end position="128"/>
    </location>
</feature>